<feature type="chain" id="PRO_5015940171" description="Lipoprotein" evidence="1">
    <location>
        <begin position="19"/>
        <end position="105"/>
    </location>
</feature>
<reference evidence="2 3" key="1">
    <citation type="submission" date="2018-06" db="EMBL/GenBank/DDBJ databases">
        <title>The draft genome sequence of Crocinitomix sp. SM1701.</title>
        <authorList>
            <person name="Zhang X."/>
        </authorList>
    </citation>
    <scope>NUCLEOTIDE SEQUENCE [LARGE SCALE GENOMIC DNA]</scope>
    <source>
        <strain evidence="2 3">SM1701</strain>
    </source>
</reference>
<protein>
    <recommendedName>
        <fullName evidence="4">Lipoprotein</fullName>
    </recommendedName>
</protein>
<dbReference type="PROSITE" id="PS51257">
    <property type="entry name" value="PROKAR_LIPOPROTEIN"/>
    <property type="match status" value="1"/>
</dbReference>
<organism evidence="2 3">
    <name type="scientific">Putridiphycobacter roseus</name>
    <dbReference type="NCBI Taxonomy" id="2219161"/>
    <lineage>
        <taxon>Bacteria</taxon>
        <taxon>Pseudomonadati</taxon>
        <taxon>Bacteroidota</taxon>
        <taxon>Flavobacteriia</taxon>
        <taxon>Flavobacteriales</taxon>
        <taxon>Crocinitomicaceae</taxon>
        <taxon>Putridiphycobacter</taxon>
    </lineage>
</organism>
<proteinExistence type="predicted"/>
<evidence type="ECO:0008006" key="4">
    <source>
        <dbReference type="Google" id="ProtNLM"/>
    </source>
</evidence>
<gene>
    <name evidence="2" type="ORF">DNU06_06230</name>
</gene>
<evidence type="ECO:0000313" key="2">
    <source>
        <dbReference type="EMBL" id="PZE18209.1"/>
    </source>
</evidence>
<dbReference type="RefSeq" id="WP_111062362.1">
    <property type="nucleotide sequence ID" value="NZ_JBHUCU010000002.1"/>
</dbReference>
<sequence>MKKLGFIAVAIFVMASCAKTTKAEWMVYEETACLPFWTDEDSQSKSKDNLELFLKAEGIIPLKIKIEGERNFSCDACDCETGIDYLVQVDESQAGLMLYYGFKSR</sequence>
<comment type="caution">
    <text evidence="2">The sequence shown here is derived from an EMBL/GenBank/DDBJ whole genome shotgun (WGS) entry which is preliminary data.</text>
</comment>
<accession>A0A2W1N0U0</accession>
<dbReference type="Proteomes" id="UP000249248">
    <property type="component" value="Unassembled WGS sequence"/>
</dbReference>
<dbReference type="EMBL" id="QKSB01000002">
    <property type="protein sequence ID" value="PZE18209.1"/>
    <property type="molecule type" value="Genomic_DNA"/>
</dbReference>
<evidence type="ECO:0000313" key="3">
    <source>
        <dbReference type="Proteomes" id="UP000249248"/>
    </source>
</evidence>
<dbReference type="AlphaFoldDB" id="A0A2W1N0U0"/>
<feature type="signal peptide" evidence="1">
    <location>
        <begin position="1"/>
        <end position="18"/>
    </location>
</feature>
<dbReference type="OrthoDB" id="1447715at2"/>
<name>A0A2W1N0U0_9FLAO</name>
<keyword evidence="1" id="KW-0732">Signal</keyword>
<keyword evidence="3" id="KW-1185">Reference proteome</keyword>
<evidence type="ECO:0000256" key="1">
    <source>
        <dbReference type="SAM" id="SignalP"/>
    </source>
</evidence>